<organism evidence="1 2">
    <name type="scientific">Heterotrigona itama</name>
    <dbReference type="NCBI Taxonomy" id="395501"/>
    <lineage>
        <taxon>Eukaryota</taxon>
        <taxon>Metazoa</taxon>
        <taxon>Ecdysozoa</taxon>
        <taxon>Arthropoda</taxon>
        <taxon>Hexapoda</taxon>
        <taxon>Insecta</taxon>
        <taxon>Pterygota</taxon>
        <taxon>Neoptera</taxon>
        <taxon>Endopterygota</taxon>
        <taxon>Hymenoptera</taxon>
        <taxon>Apocrita</taxon>
        <taxon>Aculeata</taxon>
        <taxon>Apoidea</taxon>
        <taxon>Anthophila</taxon>
        <taxon>Apidae</taxon>
        <taxon>Heterotrigona</taxon>
    </lineage>
</organism>
<dbReference type="Proteomes" id="UP000752696">
    <property type="component" value="Unassembled WGS sequence"/>
</dbReference>
<reference evidence="1" key="1">
    <citation type="submission" date="2020-07" db="EMBL/GenBank/DDBJ databases">
        <authorList>
            <person name="Nazaruddin N."/>
        </authorList>
    </citation>
    <scope>NUCLEOTIDE SEQUENCE</scope>
</reference>
<dbReference type="OrthoDB" id="10564172at2759"/>
<comment type="caution">
    <text evidence="1">The sequence shown here is derived from an EMBL/GenBank/DDBJ whole genome shotgun (WGS) entry which is preliminary data.</text>
</comment>
<name>A0A6V7HDD4_9HYME</name>
<sequence length="219" mass="24576">NFSDNPEIVSIATVTICFPLFQRSLDKQPRGSARSSNALRVRRSDQALMTTRGNGRECPGHVAVRLLGLFPLTSTFRPRPFRPPSALSSKECPTPSHLCPTHRTLSQKAVTETTVDHGSQLEAIFPGKTFVPRELCFVNSRPFRDYVHLHITWPVVGCVRVDVCQKYEEPSKLAVLFEIVDTATLDSEKRKKKKKTRSSRRFITRGNIGDGQANPYLIA</sequence>
<evidence type="ECO:0000313" key="1">
    <source>
        <dbReference type="EMBL" id="CAD1478330.1"/>
    </source>
</evidence>
<accession>A0A6V7HDD4</accession>
<keyword evidence="2" id="KW-1185">Reference proteome</keyword>
<proteinExistence type="predicted"/>
<gene>
    <name evidence="1" type="ORF">MHI_LOCUS789799</name>
</gene>
<dbReference type="EMBL" id="CAJDYZ010010686">
    <property type="protein sequence ID" value="CAD1478330.1"/>
    <property type="molecule type" value="Genomic_DNA"/>
</dbReference>
<feature type="non-terminal residue" evidence="1">
    <location>
        <position position="1"/>
    </location>
</feature>
<evidence type="ECO:0000313" key="2">
    <source>
        <dbReference type="Proteomes" id="UP000752696"/>
    </source>
</evidence>
<dbReference type="AlphaFoldDB" id="A0A6V7HDD4"/>
<protein>
    <submittedName>
        <fullName evidence="1">Uncharacterized protein</fullName>
    </submittedName>
</protein>